<organism evidence="1">
    <name type="scientific">Pararge aegeria</name>
    <name type="common">speckled wood butterfly</name>
    <dbReference type="NCBI Taxonomy" id="116150"/>
    <lineage>
        <taxon>Eukaryota</taxon>
        <taxon>Metazoa</taxon>
        <taxon>Ecdysozoa</taxon>
        <taxon>Arthropoda</taxon>
        <taxon>Hexapoda</taxon>
        <taxon>Insecta</taxon>
        <taxon>Pterygota</taxon>
        <taxon>Neoptera</taxon>
        <taxon>Endopterygota</taxon>
        <taxon>Lepidoptera</taxon>
        <taxon>Glossata</taxon>
        <taxon>Ditrysia</taxon>
        <taxon>Papilionoidea</taxon>
        <taxon>Nymphalidae</taxon>
        <taxon>Satyrinae</taxon>
        <taxon>Satyrini</taxon>
        <taxon>Parargina</taxon>
        <taxon>Pararge</taxon>
    </lineage>
</organism>
<accession>S4NS66</accession>
<proteinExistence type="predicted"/>
<dbReference type="EMBL" id="GAIX01012651">
    <property type="protein sequence ID" value="JAA79909.1"/>
    <property type="molecule type" value="Transcribed_RNA"/>
</dbReference>
<sequence>MSHLTLVRKHCRSPYTRQCDRFHVEVHIPQTSATWEIASNLVHFPLQEPSCKYVVLFDHAFCTSYRGILLERTPRPNEA</sequence>
<name>S4NS66_9NEOP</name>
<reference evidence="1" key="2">
    <citation type="submission" date="2013-05" db="EMBL/GenBank/DDBJ databases">
        <authorList>
            <person name="Carter J.-M."/>
            <person name="Baker S.C."/>
            <person name="Pink R."/>
            <person name="Carter D.R.F."/>
            <person name="Collins A."/>
            <person name="Tomlin J."/>
            <person name="Gibbs M."/>
            <person name="Breuker C.J."/>
        </authorList>
    </citation>
    <scope>NUCLEOTIDE SEQUENCE</scope>
    <source>
        <tissue evidence="1">Ovary</tissue>
    </source>
</reference>
<evidence type="ECO:0000313" key="1">
    <source>
        <dbReference type="EMBL" id="JAA79909.1"/>
    </source>
</evidence>
<reference evidence="1" key="1">
    <citation type="journal article" date="2013" name="BMC Genomics">
        <title>Unscrambling butterfly oogenesis.</title>
        <authorList>
            <person name="Carter J.M."/>
            <person name="Baker S.C."/>
            <person name="Pink R."/>
            <person name="Carter D.R."/>
            <person name="Collins A."/>
            <person name="Tomlin J."/>
            <person name="Gibbs M."/>
            <person name="Breuker C.J."/>
        </authorList>
    </citation>
    <scope>NUCLEOTIDE SEQUENCE</scope>
    <source>
        <tissue evidence="1">Ovary</tissue>
    </source>
</reference>
<protein>
    <submittedName>
        <fullName evidence="1">Uncharacterized protein</fullName>
    </submittedName>
</protein>
<dbReference type="AlphaFoldDB" id="S4NS66"/>